<sequence>MKNKILFKLSILPISVIILGSISYCGGLNSSANESKSHNSWSLKLKKEGYVFKVANNGNNSKEYSDILHDNNSKNSKNYYINGKAAKKLAKSRIKFKIYNTKTIKGTAKGFMVSKNGKYNYSFNFSDGGIGSGIFNSNSSIKNLKPLVKKEIDVVSSIKSNSLKSKFKQAKRIAYKTKGKDRKIAIRSIKQLEKYIHNTQVYNLPSILIGLLK</sequence>
<evidence type="ECO:0000313" key="1">
    <source>
        <dbReference type="EMBL" id="TPR12213.1"/>
    </source>
</evidence>
<evidence type="ECO:0008006" key="3">
    <source>
        <dbReference type="Google" id="ProtNLM"/>
    </source>
</evidence>
<dbReference type="Proteomes" id="UP000767392">
    <property type="component" value="Unassembled WGS sequence"/>
</dbReference>
<reference evidence="1 2" key="1">
    <citation type="submission" date="2018-08" db="EMBL/GenBank/DDBJ databases">
        <title>Comparative genomics of wild bee and flower associated Lactobacillus reveals potential adaptation to the bee host.</title>
        <authorList>
            <person name="Vuong H.Q."/>
            <person name="Mcfrederick Q.S."/>
        </authorList>
    </citation>
    <scope>NUCLEOTIDE SEQUENCE [LARGE SCALE GENOMIC DNA]</scope>
    <source>
        <strain evidence="1 2">HV_04</strain>
    </source>
</reference>
<comment type="caution">
    <text evidence="1">The sequence shown here is derived from an EMBL/GenBank/DDBJ whole genome shotgun (WGS) entry which is preliminary data.</text>
</comment>
<dbReference type="EMBL" id="QUAM01000010">
    <property type="protein sequence ID" value="TPR12213.1"/>
    <property type="molecule type" value="Genomic_DNA"/>
</dbReference>
<keyword evidence="2" id="KW-1185">Reference proteome</keyword>
<name>A0ABY2YRS9_9LACO</name>
<protein>
    <recommendedName>
        <fullName evidence="3">Lipoprotein</fullName>
    </recommendedName>
</protein>
<gene>
    <name evidence="1" type="ORF">DY048_07965</name>
</gene>
<organism evidence="1 2">
    <name type="scientific">Apilactobacillus timberlakei</name>
    <dbReference type="NCBI Taxonomy" id="2008380"/>
    <lineage>
        <taxon>Bacteria</taxon>
        <taxon>Bacillati</taxon>
        <taxon>Bacillota</taxon>
        <taxon>Bacilli</taxon>
        <taxon>Lactobacillales</taxon>
        <taxon>Lactobacillaceae</taxon>
        <taxon>Apilactobacillus</taxon>
    </lineage>
</organism>
<dbReference type="RefSeq" id="WP_105988523.1">
    <property type="nucleotide sequence ID" value="NZ_POST01000010.1"/>
</dbReference>
<evidence type="ECO:0000313" key="2">
    <source>
        <dbReference type="Proteomes" id="UP000767392"/>
    </source>
</evidence>
<proteinExistence type="predicted"/>
<accession>A0ABY2YRS9</accession>